<dbReference type="GO" id="GO:0030170">
    <property type="term" value="F:pyridoxal phosphate binding"/>
    <property type="evidence" value="ECO:0007669"/>
    <property type="project" value="InterPro"/>
</dbReference>
<dbReference type="InParanoid" id="D6Z5W1"/>
<feature type="modified residue" description="N6-(pyridoxal phosphate)lysine" evidence="5">
    <location>
        <position position="299"/>
    </location>
</feature>
<dbReference type="eggNOG" id="COG0076">
    <property type="taxonomic scope" value="Bacteria"/>
</dbReference>
<dbReference type="AlphaFoldDB" id="D6Z5W1"/>
<dbReference type="RefSeq" id="WP_013162374.1">
    <property type="nucleotide sequence ID" value="NC_014216.1"/>
</dbReference>
<proteinExistence type="predicted"/>
<dbReference type="PANTHER" id="PTHR11999:SF70">
    <property type="entry name" value="MIP05841P"/>
    <property type="match status" value="1"/>
</dbReference>
<evidence type="ECO:0000256" key="5">
    <source>
        <dbReference type="PIRSR" id="PIRSR602129-50"/>
    </source>
</evidence>
<dbReference type="Gene3D" id="3.40.640.10">
    <property type="entry name" value="Type I PLP-dependent aspartate aminotransferase-like (Major domain)"/>
    <property type="match status" value="1"/>
</dbReference>
<dbReference type="KEGG" id="dak:DaAHT2_0130"/>
<sequence length="998" mass="109818">MTDNLDPDSWAELEAAWQQAMQAGIEHYQTLSEKPVWRPCPEEVKDSFRTPLPRQGRPVAELVGQFRDQMLPYGNGNTHPSFFGWVHGGGNLYGALGEMCAALLNSNLGGRDHVAVYIERQVLQWCRQLFSFPLSSSGILTTGTSMATLLALAVARQQAAGDEVKARGLQRQDSPLVGYASAQSHNSVLKAFQLLGLGEEFLRSIPVNNDFTMDTGALAAQISADRQQGLTPFCVIATAGTVNTGAIDDLTAIKAICDQEQLWLHIDAAFGGTAILLEEYREALAPMAQADSVAFDFHKWFQVPYSVGGLLVKDGELHQATFSERKEYLAPASLGLAGGAPWFCELGPELSRSFLALKVWFTFQALGTERLAAVVRKHCRLARELAQRVDREPQLERLAPVTLNIVCFRYQATDPGVGDALNRAIVTQLQLRGLAAPSSTTLNDRAAIRVALVNHRTEAKELHDLIDHVLELGRLFDTTLKPLLKPTRWHLVKGGDTRLELDQETGFNRYGSLPYPRDEAITFSASTATSVSSQAYAEAEQCRQRLLHDCALAGSLAPLRRYSQELADAIATTFGFHDLEGDLHLSPSGTDSQMQAVAAIVATRPDAPWTSIVCGSDETGSGTELAVTGCHFDETTCLGVEVEKGSRLEGMPEVAFLGIPFRDEQGELHHLERVDEMIWQGVSDTVAAGRRVILHAMDQSRMGSWAPSPPMLDRIRRHFGESVQVIVDACQLRLDAEDLRDHIQKGDILLLTGSKFFTGPTFSGVAVFPKSFADRLDCSRHSLPRGLADYIPQADLGSWQECLPEAQHPPNTGMYLRWQAALDEARRYYLVPKEQRLQGLGRFCEEVMSRIAAHPLLDLLVEPSHPCFARTDMLGDELSIRRTIFPFLVRHHDGSYLTPEEARTLYEKLNCDIGDEPGIPAAEKELAAQCCHIGQPTEIPGKKTAALRISAGARIISQCWQEGDGNMAKIEDELEQISTILDKISLCVDTPDPLVSQS</sequence>
<dbReference type="Pfam" id="PF00282">
    <property type="entry name" value="Pyridoxal_deC"/>
    <property type="match status" value="1"/>
</dbReference>
<dbReference type="GO" id="GO:0016831">
    <property type="term" value="F:carboxy-lyase activity"/>
    <property type="evidence" value="ECO:0007669"/>
    <property type="project" value="UniProtKB-KW"/>
</dbReference>
<dbReference type="GO" id="GO:0006520">
    <property type="term" value="P:amino acid metabolic process"/>
    <property type="evidence" value="ECO:0007669"/>
    <property type="project" value="InterPro"/>
</dbReference>
<dbReference type="InterPro" id="IPR010977">
    <property type="entry name" value="Aromatic_deC"/>
</dbReference>
<protein>
    <submittedName>
        <fullName evidence="6">Pyridoxal-dependent decarboxylase</fullName>
    </submittedName>
</protein>
<keyword evidence="7" id="KW-1185">Reference proteome</keyword>
<keyword evidence="2" id="KW-0210">Decarboxylase</keyword>
<dbReference type="HOGENOM" id="CLU_300112_0_0_7"/>
<dbReference type="OrthoDB" id="9803665at2"/>
<keyword evidence="4" id="KW-0456">Lyase</keyword>
<dbReference type="STRING" id="589865.DaAHT2_0130"/>
<organism evidence="6 7">
    <name type="scientific">Desulfurivibrio alkaliphilus (strain DSM 19089 / UNIQEM U267 / AHT2)</name>
    <dbReference type="NCBI Taxonomy" id="589865"/>
    <lineage>
        <taxon>Bacteria</taxon>
        <taxon>Pseudomonadati</taxon>
        <taxon>Thermodesulfobacteriota</taxon>
        <taxon>Desulfobulbia</taxon>
        <taxon>Desulfobulbales</taxon>
        <taxon>Desulfobulbaceae</taxon>
        <taxon>Desulfurivibrio</taxon>
    </lineage>
</organism>
<evidence type="ECO:0000256" key="4">
    <source>
        <dbReference type="ARBA" id="ARBA00023239"/>
    </source>
</evidence>
<dbReference type="InterPro" id="IPR015424">
    <property type="entry name" value="PyrdxlP-dep_Trfase"/>
</dbReference>
<evidence type="ECO:0000313" key="6">
    <source>
        <dbReference type="EMBL" id="ADH84843.1"/>
    </source>
</evidence>
<evidence type="ECO:0000256" key="2">
    <source>
        <dbReference type="ARBA" id="ARBA00022793"/>
    </source>
</evidence>
<dbReference type="InterPro" id="IPR002129">
    <property type="entry name" value="PyrdxlP-dep_de-COase"/>
</dbReference>
<reference evidence="7" key="1">
    <citation type="submission" date="2010-02" db="EMBL/GenBank/DDBJ databases">
        <title>Complete sequence of Desulfurivibrio alkaliphilus AHT2.</title>
        <authorList>
            <consortium name="US DOE Joint Genome Institute"/>
            <person name="Pitluck S."/>
            <person name="Chertkov O."/>
            <person name="Detter J.C."/>
            <person name="Han C."/>
            <person name="Tapia R."/>
            <person name="Larimer F."/>
            <person name="Land M."/>
            <person name="Hauser L."/>
            <person name="Kyrpides N."/>
            <person name="Mikhailova N."/>
            <person name="Sorokin D.Y."/>
            <person name="Muyzer G."/>
            <person name="Woyke T."/>
        </authorList>
    </citation>
    <scope>NUCLEOTIDE SEQUENCE [LARGE SCALE GENOMIC DNA]</scope>
    <source>
        <strain evidence="7">DSM 19089 / UNIQEM U267 / AHT2</strain>
    </source>
</reference>
<dbReference type="GO" id="GO:0019752">
    <property type="term" value="P:carboxylic acid metabolic process"/>
    <property type="evidence" value="ECO:0007669"/>
    <property type="project" value="InterPro"/>
</dbReference>
<evidence type="ECO:0000256" key="1">
    <source>
        <dbReference type="ARBA" id="ARBA00001933"/>
    </source>
</evidence>
<gene>
    <name evidence="6" type="ordered locus">DaAHT2_0130</name>
</gene>
<evidence type="ECO:0000256" key="3">
    <source>
        <dbReference type="ARBA" id="ARBA00022898"/>
    </source>
</evidence>
<keyword evidence="3 5" id="KW-0663">Pyridoxal phosphate</keyword>
<dbReference type="SUPFAM" id="SSF53383">
    <property type="entry name" value="PLP-dependent transferases"/>
    <property type="match status" value="2"/>
</dbReference>
<dbReference type="InterPro" id="IPR015421">
    <property type="entry name" value="PyrdxlP-dep_Trfase_major"/>
</dbReference>
<name>D6Z5W1_DESAT</name>
<evidence type="ECO:0000313" key="7">
    <source>
        <dbReference type="Proteomes" id="UP000001508"/>
    </source>
</evidence>
<dbReference type="PANTHER" id="PTHR11999">
    <property type="entry name" value="GROUP II PYRIDOXAL-5-PHOSPHATE DECARBOXYLASE"/>
    <property type="match status" value="1"/>
</dbReference>
<dbReference type="Proteomes" id="UP000001508">
    <property type="component" value="Chromosome"/>
</dbReference>
<dbReference type="EMBL" id="CP001940">
    <property type="protein sequence ID" value="ADH84843.1"/>
    <property type="molecule type" value="Genomic_DNA"/>
</dbReference>
<comment type="cofactor">
    <cofactor evidence="1 5">
        <name>pyridoxal 5'-phosphate</name>
        <dbReference type="ChEBI" id="CHEBI:597326"/>
    </cofactor>
</comment>
<dbReference type="PRINTS" id="PR00800">
    <property type="entry name" value="YHDCRBOXLASE"/>
</dbReference>
<dbReference type="Gene3D" id="3.90.1150.170">
    <property type="match status" value="2"/>
</dbReference>
<accession>D6Z5W1</accession>